<feature type="chain" id="PRO_5046102469" evidence="4">
    <location>
        <begin position="23"/>
        <end position="425"/>
    </location>
</feature>
<feature type="signal peptide" evidence="4">
    <location>
        <begin position="1"/>
        <end position="22"/>
    </location>
</feature>
<evidence type="ECO:0000256" key="1">
    <source>
        <dbReference type="ARBA" id="ARBA00010062"/>
    </source>
</evidence>
<protein>
    <submittedName>
        <fullName evidence="6">ABC transporter substrate-binding protein</fullName>
    </submittedName>
</protein>
<organism evidence="6 7">
    <name type="scientific">Rugosimonospora acidiphila</name>
    <dbReference type="NCBI Taxonomy" id="556531"/>
    <lineage>
        <taxon>Bacteria</taxon>
        <taxon>Bacillati</taxon>
        <taxon>Actinomycetota</taxon>
        <taxon>Actinomycetes</taxon>
        <taxon>Micromonosporales</taxon>
        <taxon>Micromonosporaceae</taxon>
        <taxon>Rugosimonospora</taxon>
    </lineage>
</organism>
<proteinExistence type="inferred from homology"/>
<evidence type="ECO:0000256" key="3">
    <source>
        <dbReference type="SAM" id="MobiDB-lite"/>
    </source>
</evidence>
<evidence type="ECO:0000256" key="2">
    <source>
        <dbReference type="ARBA" id="ARBA00022729"/>
    </source>
</evidence>
<dbReference type="InterPro" id="IPR028082">
    <property type="entry name" value="Peripla_BP_I"/>
</dbReference>
<dbReference type="EMBL" id="BAABJQ010000003">
    <property type="protein sequence ID" value="GAA5180586.1"/>
    <property type="molecule type" value="Genomic_DNA"/>
</dbReference>
<gene>
    <name evidence="6" type="ORF">GCM10023322_13210</name>
</gene>
<dbReference type="PANTHER" id="PTHR47235:SF1">
    <property type="entry name" value="BLR6548 PROTEIN"/>
    <property type="match status" value="1"/>
</dbReference>
<comment type="caution">
    <text evidence="6">The sequence shown here is derived from an EMBL/GenBank/DDBJ whole genome shotgun (WGS) entry which is preliminary data.</text>
</comment>
<dbReference type="SUPFAM" id="SSF53822">
    <property type="entry name" value="Periplasmic binding protein-like I"/>
    <property type="match status" value="1"/>
</dbReference>
<keyword evidence="7" id="KW-1185">Reference proteome</keyword>
<evidence type="ECO:0000259" key="5">
    <source>
        <dbReference type="Pfam" id="PF13458"/>
    </source>
</evidence>
<dbReference type="PANTHER" id="PTHR47235">
    <property type="entry name" value="BLR6548 PROTEIN"/>
    <property type="match status" value="1"/>
</dbReference>
<feature type="compositionally biased region" description="Pro residues" evidence="3">
    <location>
        <begin position="415"/>
        <end position="425"/>
    </location>
</feature>
<evidence type="ECO:0000313" key="6">
    <source>
        <dbReference type="EMBL" id="GAA5180586.1"/>
    </source>
</evidence>
<comment type="similarity">
    <text evidence="1">Belongs to the leucine-binding protein family.</text>
</comment>
<evidence type="ECO:0000313" key="7">
    <source>
        <dbReference type="Proteomes" id="UP001501570"/>
    </source>
</evidence>
<feature type="domain" description="Leucine-binding protein" evidence="5">
    <location>
        <begin position="43"/>
        <end position="390"/>
    </location>
</feature>
<dbReference type="Proteomes" id="UP001501570">
    <property type="component" value="Unassembled WGS sequence"/>
</dbReference>
<sequence>MYHFVRRAMAVTTAMAVVAGLAACGGSSSSSGGSVPGVTSTEIIVGTHTPLTGPAAAGYSEISPATKAYFDYVNSKGGVYGRKITFKIEDDAYDPATTQQKVRKLVLQDKVFAILSGLGTPTHTGVLDFLNTNKVPDLFVASGSLSWNQPKKYPYTFGYNPDYTIEGKTFGNYIKANFADKKVCTFGQHDDFGADGLKGVQDVLGASGVTHSETYDVTNTNVAPAIGALKAAGCQVTIAFTVPGFTALALGTAAQLGFKTQWMVSNVGADYATLGSQLKDATGPLLDGMLSTAYLPAPTDTTNPWIALFLKLDQQYDNNAAFDGNVEYGFAVGYLFVQALLAAGKNLTRQGIIAAVEKNGFAGPGLSPLRFSATDHSGFGGLQMAKVEGGKQEVFGPLYTTDDASGPITESSPSQPAPPADGIPS</sequence>
<name>A0ABP9RNV1_9ACTN</name>
<dbReference type="Pfam" id="PF13458">
    <property type="entry name" value="Peripla_BP_6"/>
    <property type="match status" value="1"/>
</dbReference>
<dbReference type="InterPro" id="IPR028081">
    <property type="entry name" value="Leu-bd"/>
</dbReference>
<dbReference type="CDD" id="cd06343">
    <property type="entry name" value="PBP1_ABC_ligand_binding-like"/>
    <property type="match status" value="1"/>
</dbReference>
<accession>A0ABP9RNV1</accession>
<feature type="region of interest" description="Disordered" evidence="3">
    <location>
        <begin position="396"/>
        <end position="425"/>
    </location>
</feature>
<reference evidence="7" key="1">
    <citation type="journal article" date="2019" name="Int. J. Syst. Evol. Microbiol.">
        <title>The Global Catalogue of Microorganisms (GCM) 10K type strain sequencing project: providing services to taxonomists for standard genome sequencing and annotation.</title>
        <authorList>
            <consortium name="The Broad Institute Genomics Platform"/>
            <consortium name="The Broad Institute Genome Sequencing Center for Infectious Disease"/>
            <person name="Wu L."/>
            <person name="Ma J."/>
        </authorList>
    </citation>
    <scope>NUCLEOTIDE SEQUENCE [LARGE SCALE GENOMIC DNA]</scope>
    <source>
        <strain evidence="7">JCM 18304</strain>
    </source>
</reference>
<dbReference type="PROSITE" id="PS51257">
    <property type="entry name" value="PROKAR_LIPOPROTEIN"/>
    <property type="match status" value="1"/>
</dbReference>
<dbReference type="Gene3D" id="3.40.50.2300">
    <property type="match status" value="2"/>
</dbReference>
<evidence type="ECO:0000256" key="4">
    <source>
        <dbReference type="SAM" id="SignalP"/>
    </source>
</evidence>
<keyword evidence="2 4" id="KW-0732">Signal</keyword>